<accession>A0AB35U0S0</accession>
<keyword evidence="2" id="KW-1185">Reference proteome</keyword>
<organism evidence="1 2">
    <name type="scientific">Grylomicrobium aquisgranensis</name>
    <dbReference type="NCBI Taxonomy" id="2926318"/>
    <lineage>
        <taxon>Bacteria</taxon>
        <taxon>Bacillati</taxon>
        <taxon>Bacillota</taxon>
        <taxon>Erysipelotrichia</taxon>
        <taxon>Erysipelotrichales</taxon>
        <taxon>Erysipelotrichaceae</taxon>
        <taxon>Grylomicrobium</taxon>
    </lineage>
</organism>
<sequence>MKISIKQIPKDLNQFAEMRKEGIDSPMAICAWLIALCVCMPERSLLASRL</sequence>
<gene>
    <name evidence="1" type="ORF">MOZ60_03810</name>
</gene>
<evidence type="ECO:0000313" key="2">
    <source>
        <dbReference type="Proteomes" id="UP001286174"/>
    </source>
</evidence>
<name>A0AB35U0S0_9FIRM</name>
<comment type="caution">
    <text evidence="1">The sequence shown here is derived from an EMBL/GenBank/DDBJ whole genome shotgun (WGS) entry which is preliminary data.</text>
</comment>
<evidence type="ECO:0000313" key="1">
    <source>
        <dbReference type="EMBL" id="MDX8419217.1"/>
    </source>
</evidence>
<dbReference type="RefSeq" id="WP_370595705.1">
    <property type="nucleotide sequence ID" value="NZ_JALBUR010000006.1"/>
</dbReference>
<protein>
    <submittedName>
        <fullName evidence="1">Uncharacterized protein</fullName>
    </submittedName>
</protein>
<reference evidence="1 2" key="1">
    <citation type="submission" date="2022-03" db="EMBL/GenBank/DDBJ databases">
        <title>Novel taxa within the pig intestine.</title>
        <authorList>
            <person name="Wylensek D."/>
            <person name="Bishof K."/>
            <person name="Afrizal A."/>
            <person name="Clavel T."/>
        </authorList>
    </citation>
    <scope>NUCLEOTIDE SEQUENCE [LARGE SCALE GENOMIC DNA]</scope>
    <source>
        <strain evidence="1 2">CLA-KB-P133</strain>
    </source>
</reference>
<dbReference type="EMBL" id="JALBUR010000006">
    <property type="protein sequence ID" value="MDX8419217.1"/>
    <property type="molecule type" value="Genomic_DNA"/>
</dbReference>
<dbReference type="Proteomes" id="UP001286174">
    <property type="component" value="Unassembled WGS sequence"/>
</dbReference>
<dbReference type="AlphaFoldDB" id="A0AB35U0S0"/>
<proteinExistence type="predicted"/>